<evidence type="ECO:0000313" key="1">
    <source>
        <dbReference type="EMBL" id="JAD52113.1"/>
    </source>
</evidence>
<reference evidence="1" key="2">
    <citation type="journal article" date="2015" name="Data Brief">
        <title>Shoot transcriptome of the giant reed, Arundo donax.</title>
        <authorList>
            <person name="Barrero R.A."/>
            <person name="Guerrero F.D."/>
            <person name="Moolhuijzen P."/>
            <person name="Goolsby J.A."/>
            <person name="Tidwell J."/>
            <person name="Bellgard S.E."/>
            <person name="Bellgard M.I."/>
        </authorList>
    </citation>
    <scope>NUCLEOTIDE SEQUENCE</scope>
    <source>
        <tissue evidence="1">Shoot tissue taken approximately 20 cm above the soil surface</tissue>
    </source>
</reference>
<sequence length="54" mass="6221">MDRNDVIKCGGIATGQFSDIGLSRLLKRINFVFLDNKGKHPIARHYKYKSKIEK</sequence>
<organism evidence="1">
    <name type="scientific">Arundo donax</name>
    <name type="common">Giant reed</name>
    <name type="synonym">Donax arundinaceus</name>
    <dbReference type="NCBI Taxonomy" id="35708"/>
    <lineage>
        <taxon>Eukaryota</taxon>
        <taxon>Viridiplantae</taxon>
        <taxon>Streptophyta</taxon>
        <taxon>Embryophyta</taxon>
        <taxon>Tracheophyta</taxon>
        <taxon>Spermatophyta</taxon>
        <taxon>Magnoliopsida</taxon>
        <taxon>Liliopsida</taxon>
        <taxon>Poales</taxon>
        <taxon>Poaceae</taxon>
        <taxon>PACMAD clade</taxon>
        <taxon>Arundinoideae</taxon>
        <taxon>Arundineae</taxon>
        <taxon>Arundo</taxon>
    </lineage>
</organism>
<proteinExistence type="predicted"/>
<dbReference type="AlphaFoldDB" id="A0A0A9AQJ1"/>
<dbReference type="EMBL" id="GBRH01245782">
    <property type="protein sequence ID" value="JAD52113.1"/>
    <property type="molecule type" value="Transcribed_RNA"/>
</dbReference>
<name>A0A0A9AQJ1_ARUDO</name>
<accession>A0A0A9AQJ1</accession>
<reference evidence="1" key="1">
    <citation type="submission" date="2014-09" db="EMBL/GenBank/DDBJ databases">
        <authorList>
            <person name="Magalhaes I.L.F."/>
            <person name="Oliveira U."/>
            <person name="Santos F.R."/>
            <person name="Vidigal T.H.D.A."/>
            <person name="Brescovit A.D."/>
            <person name="Santos A.J."/>
        </authorList>
    </citation>
    <scope>NUCLEOTIDE SEQUENCE</scope>
    <source>
        <tissue evidence="1">Shoot tissue taken approximately 20 cm above the soil surface</tissue>
    </source>
</reference>
<protein>
    <submittedName>
        <fullName evidence="1">Uncharacterized protein</fullName>
    </submittedName>
</protein>